<dbReference type="OrthoDB" id="775571at2759"/>
<dbReference type="GO" id="GO:0000278">
    <property type="term" value="P:mitotic cell cycle"/>
    <property type="evidence" value="ECO:0007669"/>
    <property type="project" value="TreeGrafter"/>
</dbReference>
<dbReference type="GO" id="GO:0007020">
    <property type="term" value="P:microtubule nucleation"/>
    <property type="evidence" value="ECO:0007669"/>
    <property type="project" value="InterPro"/>
</dbReference>
<evidence type="ECO:0000259" key="8">
    <source>
        <dbReference type="Pfam" id="PF17681"/>
    </source>
</evidence>
<dbReference type="Pfam" id="PF04130">
    <property type="entry name" value="GCP_C_terminal"/>
    <property type="match status" value="1"/>
</dbReference>
<dbReference type="PANTHER" id="PTHR19302:SF70">
    <property type="entry name" value="GAMMA-TUBULIN COMPLEX COMPONENT 6"/>
    <property type="match status" value="1"/>
</dbReference>
<dbReference type="FunFam" id="1.20.120.1900:FF:000018">
    <property type="entry name" value="Gamma-tubulin complex component 6 isoform A"/>
    <property type="match status" value="1"/>
</dbReference>
<dbReference type="GO" id="GO:0000930">
    <property type="term" value="C:gamma-tubulin complex"/>
    <property type="evidence" value="ECO:0007669"/>
    <property type="project" value="TreeGrafter"/>
</dbReference>
<feature type="domain" description="Gamma tubulin complex component C-terminal" evidence="7">
    <location>
        <begin position="995"/>
        <end position="1306"/>
    </location>
</feature>
<sequence length="1315" mass="147976">MDGAAAGRPDFVSLLLRDLRPEGPWVPPKSWECIESESGRRVGASVGIEPAEAPCDPLVVSVSSLALPFAFFIETVLVRLALNALQGVGSSLDDIEKVSLAFCSSSADRTCHGNPNLWHRSSSMNALGRLLKSVARAGLIFFLLRKFVDYFLGREQSIKVQYPRKGSAKTSQFAKQEEREIQKDEMGANPPFSLVNQAFAVAVGKILEGYLCSLNTVFASVKYRRSGKMMEKSAHISLNGGSFTSALSEITLLEVYLHTKELRTRIEVLGNICGLRTDNLAFSEFSGEGFAVKTNLEFDSFPRGADLLTYLYLHLRNADPIHHSLFKFLFVRSCEPYCHFIRSWIYKAKISDPYKEFVVECSDKSSYLYGTSTTFVKTVYEVEPNQKYDQELIGLARPINELHINELVYPNLEGDPNKNFLSQERDYTPVPCFLKHVSVPLLRAGQQLKVLIKLLDLCNSSVSEERSCGQVNVSCDLTSLEDVLPHWSDSLSDPVPCLSMLTFSGKDAEAMIKKRESVYKTMYSNLQLFFKGLDARCQPIKQTVIPFGYAPFYSDKKDIVDSQISSDNDENVGVSFEETEASSSADGSSYGMDLKQTSDDSTFTDSEVTSEPETTDLHDINIEQNHFSATPLSSCNGIERIQTNLSVNENSWASVFAFLGRPEPTPKKCEKADLIKSINSGEMGVKLNQFFDPLGSAHANRAKTTRTLCEDSSFRKPWPLGGLSENPFDGKEKYQSQNLSPYTVMDENVETENSNAVKIYTLNNFKLEQTAKEAELCHGHVTSVKNSIGHSWNLQSRYDLSANPVQTKAFWLRNFRYNKRSYLPYFDFSLVEDPYEVFSERLASLSGSRLQNQHKVPLNSTSKGANEQATDNVLVPQTDKSGCSVDSPARQSHMNLLTGDLSAKVSGGASWERTLKYSVNDVQNVSEDVGHCSSANSRLPLDVAIEKFIVQGILHQYPCLIIVSKSPVILLAIARPGYVYISNFTIQLLEEGFDLHQHLLALRRYHFMEFADWADSFVVSLWKHKWSAIEKSNVVAEIQRLLAVALQRSSCESDTYHERLHIYPKGQGMVPLSFSAIGTFEFIGLGYKVDWPISIIVTQDALNVYSEIFNFLLQVRLAVFSVSSLWHSLKALVHSIGSRLYRGQEKKDFDCFLKIRQQVNHFVSTLQQYLQSQLSDVSWCRFLHSLKHQVNDMLDLESVHMSYLADAQNICFLSIETQDVAKIIKAILQCSLDFRSCFVDSTTKIGLDGPDLSFLYGQINFAKAQSIKATFEKNMKDLYLCYLKSPKHSEFSLCRFWSYLDYNGYYSGIIQQMSY</sequence>
<comment type="subcellular location">
    <subcellularLocation>
        <location evidence="1">Cytoplasm</location>
        <location evidence="1">Cytoskeleton</location>
    </subcellularLocation>
</comment>
<evidence type="ECO:0000256" key="3">
    <source>
        <dbReference type="ARBA" id="ARBA00022490"/>
    </source>
</evidence>
<name>A0A843TZK1_COLES</name>
<dbReference type="GO" id="GO:0000922">
    <property type="term" value="C:spindle pole"/>
    <property type="evidence" value="ECO:0007669"/>
    <property type="project" value="InterPro"/>
</dbReference>
<protein>
    <recommendedName>
        <fullName evidence="11">Gamma-tubulin complex component 6</fullName>
    </recommendedName>
</protein>
<dbReference type="InterPro" id="IPR041470">
    <property type="entry name" value="GCP_N"/>
</dbReference>
<evidence type="ECO:0000313" key="10">
    <source>
        <dbReference type="Proteomes" id="UP000652761"/>
    </source>
</evidence>
<accession>A0A843TZK1</accession>
<dbReference type="EMBL" id="NMUH01000221">
    <property type="protein sequence ID" value="MQL74754.1"/>
    <property type="molecule type" value="Genomic_DNA"/>
</dbReference>
<feature type="region of interest" description="Disordered" evidence="6">
    <location>
        <begin position="564"/>
        <end position="614"/>
    </location>
</feature>
<evidence type="ECO:0000259" key="7">
    <source>
        <dbReference type="Pfam" id="PF04130"/>
    </source>
</evidence>
<evidence type="ECO:0008006" key="11">
    <source>
        <dbReference type="Google" id="ProtNLM"/>
    </source>
</evidence>
<evidence type="ECO:0000256" key="6">
    <source>
        <dbReference type="SAM" id="MobiDB-lite"/>
    </source>
</evidence>
<keyword evidence="10" id="KW-1185">Reference proteome</keyword>
<comment type="similarity">
    <text evidence="2">Belongs to the TUBGCP family.</text>
</comment>
<proteinExistence type="inferred from homology"/>
<keyword evidence="4" id="KW-0493">Microtubule</keyword>
<evidence type="ECO:0000313" key="9">
    <source>
        <dbReference type="EMBL" id="MQL74754.1"/>
    </source>
</evidence>
<dbReference type="GO" id="GO:0051321">
    <property type="term" value="P:meiotic cell cycle"/>
    <property type="evidence" value="ECO:0007669"/>
    <property type="project" value="TreeGrafter"/>
</dbReference>
<dbReference type="PANTHER" id="PTHR19302">
    <property type="entry name" value="GAMMA TUBULIN COMPLEX PROTEIN"/>
    <property type="match status" value="1"/>
</dbReference>
<evidence type="ECO:0000256" key="4">
    <source>
        <dbReference type="ARBA" id="ARBA00022701"/>
    </source>
</evidence>
<evidence type="ECO:0000256" key="1">
    <source>
        <dbReference type="ARBA" id="ARBA00004245"/>
    </source>
</evidence>
<dbReference type="GO" id="GO:0043015">
    <property type="term" value="F:gamma-tubulin binding"/>
    <property type="evidence" value="ECO:0007669"/>
    <property type="project" value="InterPro"/>
</dbReference>
<dbReference type="GO" id="GO:0051225">
    <property type="term" value="P:spindle assembly"/>
    <property type="evidence" value="ECO:0007669"/>
    <property type="project" value="TreeGrafter"/>
</dbReference>
<dbReference type="Gene3D" id="1.20.120.1900">
    <property type="entry name" value="Gamma-tubulin complex, C-terminal domain"/>
    <property type="match status" value="1"/>
</dbReference>
<dbReference type="GO" id="GO:0031122">
    <property type="term" value="P:cytoplasmic microtubule organization"/>
    <property type="evidence" value="ECO:0007669"/>
    <property type="project" value="TreeGrafter"/>
</dbReference>
<dbReference type="InterPro" id="IPR042241">
    <property type="entry name" value="GCP_C_sf"/>
</dbReference>
<dbReference type="Pfam" id="PF17681">
    <property type="entry name" value="GCP_N_terminal"/>
    <property type="match status" value="1"/>
</dbReference>
<organism evidence="9 10">
    <name type="scientific">Colocasia esculenta</name>
    <name type="common">Wild taro</name>
    <name type="synonym">Arum esculentum</name>
    <dbReference type="NCBI Taxonomy" id="4460"/>
    <lineage>
        <taxon>Eukaryota</taxon>
        <taxon>Viridiplantae</taxon>
        <taxon>Streptophyta</taxon>
        <taxon>Embryophyta</taxon>
        <taxon>Tracheophyta</taxon>
        <taxon>Spermatophyta</taxon>
        <taxon>Magnoliopsida</taxon>
        <taxon>Liliopsida</taxon>
        <taxon>Araceae</taxon>
        <taxon>Aroideae</taxon>
        <taxon>Colocasieae</taxon>
        <taxon>Colocasia</taxon>
    </lineage>
</organism>
<feature type="domain" description="Gamma tubulin complex component protein N-terminal" evidence="8">
    <location>
        <begin position="124"/>
        <end position="458"/>
    </location>
</feature>
<keyword evidence="3" id="KW-0963">Cytoplasm</keyword>
<dbReference type="InterPro" id="IPR040457">
    <property type="entry name" value="GCP_C"/>
</dbReference>
<dbReference type="InterPro" id="IPR007259">
    <property type="entry name" value="GCP"/>
</dbReference>
<dbReference type="GO" id="GO:0051011">
    <property type="term" value="F:microtubule minus-end binding"/>
    <property type="evidence" value="ECO:0007669"/>
    <property type="project" value="TreeGrafter"/>
</dbReference>
<comment type="caution">
    <text evidence="9">The sequence shown here is derived from an EMBL/GenBank/DDBJ whole genome shotgun (WGS) entry which is preliminary data.</text>
</comment>
<dbReference type="Proteomes" id="UP000652761">
    <property type="component" value="Unassembled WGS sequence"/>
</dbReference>
<gene>
    <name evidence="9" type="ORF">Taro_007131</name>
</gene>
<reference evidence="9" key="1">
    <citation type="submission" date="2017-07" db="EMBL/GenBank/DDBJ databases">
        <title>Taro Niue Genome Assembly and Annotation.</title>
        <authorList>
            <person name="Atibalentja N."/>
            <person name="Keating K."/>
            <person name="Fields C.J."/>
        </authorList>
    </citation>
    <scope>NUCLEOTIDE SEQUENCE</scope>
    <source>
        <strain evidence="9">Niue_2</strain>
        <tissue evidence="9">Leaf</tissue>
    </source>
</reference>
<keyword evidence="5" id="KW-0206">Cytoskeleton</keyword>
<dbReference type="GO" id="GO:0005874">
    <property type="term" value="C:microtubule"/>
    <property type="evidence" value="ECO:0007669"/>
    <property type="project" value="UniProtKB-KW"/>
</dbReference>
<evidence type="ECO:0000256" key="5">
    <source>
        <dbReference type="ARBA" id="ARBA00023212"/>
    </source>
</evidence>
<evidence type="ECO:0000256" key="2">
    <source>
        <dbReference type="ARBA" id="ARBA00010337"/>
    </source>
</evidence>